<gene>
    <name evidence="1" type="ORF">CRDW_08110</name>
</gene>
<dbReference type="InterPro" id="IPR050708">
    <property type="entry name" value="T6SS_VgrG/RHS"/>
</dbReference>
<sequence length="267" mass="30245">MSIIFYVNKFCRNNQYIYQYKDHLGNTRVSFGKNSAGVLEIVDANDYYPFGMNHLKSGNSFFGSSSYKNYKYNGKELQETGAYDFGARQYMPDIGRWSVIDPMAEKMRRHSPYNYAFNNPIRFIDPDGMQNEDWRDKNGKELNNKQLQNVKAYIFYDDDFSDQAMVQYNEAVEKYGEGSVALSNTGTTEGFAEDWGNMQGSPEQVLIMTHGKNQSINVDTDTNAQFTSTGDGKTNISGKAAPNIQDLPTPKADLRGGGFIIIFMSFC</sequence>
<dbReference type="Proteomes" id="UP001380186">
    <property type="component" value="Chromosome"/>
</dbReference>
<organism evidence="1 2">
    <name type="scientific">Chryseobacterium gambrini</name>
    <dbReference type="NCBI Taxonomy" id="373672"/>
    <lineage>
        <taxon>Bacteria</taxon>
        <taxon>Pseudomonadati</taxon>
        <taxon>Bacteroidota</taxon>
        <taxon>Flavobacteriia</taxon>
        <taxon>Flavobacteriales</taxon>
        <taxon>Weeksellaceae</taxon>
        <taxon>Chryseobacterium group</taxon>
        <taxon>Chryseobacterium</taxon>
    </lineage>
</organism>
<reference evidence="1 2" key="1">
    <citation type="journal article" date="2020" name="Microbes Environ.">
        <title>Synthetic bacterial community of duckweed: a simple and stable system to study plant-microbe interactions.</title>
        <authorList>
            <person name="Ishizawa H."/>
            <person name="Tada M."/>
            <person name="Kuroda M."/>
            <person name="Inoue D."/>
            <person name="Futamata H."/>
            <person name="Ike M."/>
        </authorList>
    </citation>
    <scope>NUCLEOTIDE SEQUENCE [LARGE SCALE GENOMIC DNA]</scope>
    <source>
        <strain evidence="1 2">DW100</strain>
    </source>
</reference>
<dbReference type="NCBIfam" id="TIGR03696">
    <property type="entry name" value="Rhs_assc_core"/>
    <property type="match status" value="1"/>
</dbReference>
<protein>
    <recommendedName>
        <fullName evidence="3">RHS repeat-associated core domain-containing protein</fullName>
    </recommendedName>
</protein>
<evidence type="ECO:0000313" key="1">
    <source>
        <dbReference type="EMBL" id="BEV03437.1"/>
    </source>
</evidence>
<dbReference type="InterPro" id="IPR022385">
    <property type="entry name" value="Rhs_assc_core"/>
</dbReference>
<accession>A0ABN7CAT2</accession>
<dbReference type="RefSeq" id="WP_338614347.1">
    <property type="nucleotide sequence ID" value="NZ_AP029022.1"/>
</dbReference>
<evidence type="ECO:0000313" key="2">
    <source>
        <dbReference type="Proteomes" id="UP001380186"/>
    </source>
</evidence>
<dbReference type="PANTHER" id="PTHR32305">
    <property type="match status" value="1"/>
</dbReference>
<dbReference type="EMBL" id="AP029022">
    <property type="protein sequence ID" value="BEV03437.1"/>
    <property type="molecule type" value="Genomic_DNA"/>
</dbReference>
<evidence type="ECO:0008006" key="3">
    <source>
        <dbReference type="Google" id="ProtNLM"/>
    </source>
</evidence>
<name>A0ABN7CAT2_9FLAO</name>
<keyword evidence="2" id="KW-1185">Reference proteome</keyword>
<dbReference type="Gene3D" id="2.180.10.10">
    <property type="entry name" value="RHS repeat-associated core"/>
    <property type="match status" value="1"/>
</dbReference>
<proteinExistence type="predicted"/>
<dbReference type="PANTHER" id="PTHR32305:SF15">
    <property type="entry name" value="PROTEIN RHSA-RELATED"/>
    <property type="match status" value="1"/>
</dbReference>